<dbReference type="AlphaFoldDB" id="A0A9E6UJ91"/>
<dbReference type="RefSeq" id="WP_261404996.1">
    <property type="nucleotide sequence ID" value="NZ_CP081869.1"/>
</dbReference>
<keyword evidence="2" id="KW-0732">Signal</keyword>
<protein>
    <submittedName>
        <fullName evidence="3">Uncharacterized protein</fullName>
    </submittedName>
</protein>
<evidence type="ECO:0000256" key="1">
    <source>
        <dbReference type="SAM" id="MobiDB-lite"/>
    </source>
</evidence>
<proteinExistence type="predicted"/>
<feature type="compositionally biased region" description="Basic and acidic residues" evidence="1">
    <location>
        <begin position="107"/>
        <end position="117"/>
    </location>
</feature>
<feature type="region of interest" description="Disordered" evidence="1">
    <location>
        <begin position="100"/>
        <end position="129"/>
    </location>
</feature>
<feature type="compositionally biased region" description="Polar residues" evidence="1">
    <location>
        <begin position="120"/>
        <end position="129"/>
    </location>
</feature>
<name>A0A9E6UJ91_9HYPH</name>
<feature type="chain" id="PRO_5038433850" evidence="2">
    <location>
        <begin position="21"/>
        <end position="129"/>
    </location>
</feature>
<feature type="signal peptide" evidence="2">
    <location>
        <begin position="1"/>
        <end position="20"/>
    </location>
</feature>
<accession>A0A9E6UJ91</accession>
<evidence type="ECO:0000313" key="3">
    <source>
        <dbReference type="EMBL" id="QZO01683.1"/>
    </source>
</evidence>
<dbReference type="EMBL" id="CP081869">
    <property type="protein sequence ID" value="QZO01683.1"/>
    <property type="molecule type" value="Genomic_DNA"/>
</dbReference>
<organism evidence="3 4">
    <name type="scientific">Chenggangzhangella methanolivorans</name>
    <dbReference type="NCBI Taxonomy" id="1437009"/>
    <lineage>
        <taxon>Bacteria</taxon>
        <taxon>Pseudomonadati</taxon>
        <taxon>Pseudomonadota</taxon>
        <taxon>Alphaproteobacteria</taxon>
        <taxon>Hyphomicrobiales</taxon>
        <taxon>Methylopilaceae</taxon>
        <taxon>Chenggangzhangella</taxon>
    </lineage>
</organism>
<keyword evidence="4" id="KW-1185">Reference proteome</keyword>
<evidence type="ECO:0000313" key="4">
    <source>
        <dbReference type="Proteomes" id="UP000825701"/>
    </source>
</evidence>
<reference evidence="3" key="1">
    <citation type="submission" date="2021-08" db="EMBL/GenBank/DDBJ databases">
        <authorList>
            <person name="Zhang H."/>
            <person name="Xu M."/>
            <person name="Yu Z."/>
            <person name="Yang L."/>
            <person name="Cai Y."/>
        </authorList>
    </citation>
    <scope>NUCLEOTIDE SEQUENCE</scope>
    <source>
        <strain evidence="3">CHL1</strain>
    </source>
</reference>
<gene>
    <name evidence="3" type="ORF">K6K41_09985</name>
</gene>
<dbReference type="KEGG" id="cmet:K6K41_09985"/>
<sequence>MKTLMFASFAAALVATAAVAEPSAEDWMRRDSIMNHAPLEHSKSETGTRGAVHGAKTVGALQTETRGLAISSEDVRRQGGLVTAGAVRWMSGPEYVALNGSMKKQPKATDGRMHQDNDQGEWTSDRSNG</sequence>
<dbReference type="Proteomes" id="UP000825701">
    <property type="component" value="Chromosome"/>
</dbReference>
<evidence type="ECO:0000256" key="2">
    <source>
        <dbReference type="SAM" id="SignalP"/>
    </source>
</evidence>